<dbReference type="Pfam" id="PF23961">
    <property type="entry name" value="Phage_tail_terminator_9"/>
    <property type="match status" value="1"/>
</dbReference>
<comment type="caution">
    <text evidence="2">The sequence shown here is derived from an EMBL/GenBank/DDBJ whole genome shotgun (WGS) entry which is preliminary data.</text>
</comment>
<dbReference type="RefSeq" id="WP_238308398.1">
    <property type="nucleotide sequence ID" value="NZ_BPRE01000013.1"/>
</dbReference>
<dbReference type="EMBL" id="BPRE01000013">
    <property type="protein sequence ID" value="GJE77281.1"/>
    <property type="molecule type" value="Genomic_DNA"/>
</dbReference>
<evidence type="ECO:0000313" key="2">
    <source>
        <dbReference type="EMBL" id="GJE77281.1"/>
    </source>
</evidence>
<dbReference type="Proteomes" id="UP001055093">
    <property type="component" value="Unassembled WGS sequence"/>
</dbReference>
<reference evidence="2" key="2">
    <citation type="submission" date="2021-08" db="EMBL/GenBank/DDBJ databases">
        <authorList>
            <person name="Tani A."/>
            <person name="Ola A."/>
            <person name="Ogura Y."/>
            <person name="Katsura K."/>
            <person name="Hayashi T."/>
        </authorList>
    </citation>
    <scope>NUCLEOTIDE SEQUENCE</scope>
    <source>
        <strain evidence="2">DSM 14458</strain>
    </source>
</reference>
<organism evidence="2 3">
    <name type="scientific">Methylorubrum suomiense</name>
    <dbReference type="NCBI Taxonomy" id="144191"/>
    <lineage>
        <taxon>Bacteria</taxon>
        <taxon>Pseudomonadati</taxon>
        <taxon>Pseudomonadota</taxon>
        <taxon>Alphaproteobacteria</taxon>
        <taxon>Hyphomicrobiales</taxon>
        <taxon>Methylobacteriaceae</taxon>
        <taxon>Methylorubrum</taxon>
    </lineage>
</organism>
<gene>
    <name evidence="2" type="ORF">BGCPKDLD_3884</name>
</gene>
<proteinExistence type="predicted"/>
<keyword evidence="3" id="KW-1185">Reference proteome</keyword>
<sequence>MTEDEAFDRLRALLVAVNAESVLLGQTKTALTDIILHHQRAPMPEGAYAGLTPLGSTESGDGYSLCYETITLDGVERVVEVRTIGISYGWRIDIYASRPRDHADAFHAALWSARAQLDLLPAVVSEIGEIKQSAERIQENWEGRANFTVTLSAARQQRTLIDVIERGHINFTGSGGPTTIRTSLDYAKD</sequence>
<accession>A0ABQ4UY58</accession>
<dbReference type="InterPro" id="IPR057087">
    <property type="entry name" value="Gp12-like"/>
</dbReference>
<protein>
    <recommendedName>
        <fullName evidence="1">Phage neck terminator protein gp12-like domain-containing protein</fullName>
    </recommendedName>
</protein>
<feature type="domain" description="Phage neck terminator protein gp12-like" evidence="1">
    <location>
        <begin position="27"/>
        <end position="171"/>
    </location>
</feature>
<dbReference type="NCBIfam" id="NF047498">
    <property type="entry name" value="LIC_12616_fam"/>
    <property type="match status" value="1"/>
</dbReference>
<evidence type="ECO:0000313" key="3">
    <source>
        <dbReference type="Proteomes" id="UP001055093"/>
    </source>
</evidence>
<name>A0ABQ4UY58_9HYPH</name>
<evidence type="ECO:0000259" key="1">
    <source>
        <dbReference type="Pfam" id="PF23961"/>
    </source>
</evidence>
<reference evidence="2" key="1">
    <citation type="journal article" date="2021" name="Front. Microbiol.">
        <title>Comprehensive Comparative Genomics and Phenotyping of Methylobacterium Species.</title>
        <authorList>
            <person name="Alessa O."/>
            <person name="Ogura Y."/>
            <person name="Fujitani Y."/>
            <person name="Takami H."/>
            <person name="Hayashi T."/>
            <person name="Sahin N."/>
            <person name="Tani A."/>
        </authorList>
    </citation>
    <scope>NUCLEOTIDE SEQUENCE</scope>
    <source>
        <strain evidence="2">DSM 14458</strain>
    </source>
</reference>